<organism evidence="1 2">
    <name type="scientific">Solea senegalensis</name>
    <name type="common">Senegalese sole</name>
    <dbReference type="NCBI Taxonomy" id="28829"/>
    <lineage>
        <taxon>Eukaryota</taxon>
        <taxon>Metazoa</taxon>
        <taxon>Chordata</taxon>
        <taxon>Craniata</taxon>
        <taxon>Vertebrata</taxon>
        <taxon>Euteleostomi</taxon>
        <taxon>Actinopterygii</taxon>
        <taxon>Neopterygii</taxon>
        <taxon>Teleostei</taxon>
        <taxon>Neoteleostei</taxon>
        <taxon>Acanthomorphata</taxon>
        <taxon>Carangaria</taxon>
        <taxon>Pleuronectiformes</taxon>
        <taxon>Pleuronectoidei</taxon>
        <taxon>Soleidae</taxon>
        <taxon>Solea</taxon>
    </lineage>
</organism>
<keyword evidence="2" id="KW-1185">Reference proteome</keyword>
<dbReference type="EMBL" id="JAGKHQ010000015">
    <property type="protein sequence ID" value="KAG7496629.1"/>
    <property type="molecule type" value="Genomic_DNA"/>
</dbReference>
<reference evidence="1 2" key="1">
    <citation type="journal article" date="2021" name="Sci. Rep.">
        <title>Chromosome anchoring in Senegalese sole (Solea senegalensis) reveals sex-associated markers and genome rearrangements in flatfish.</title>
        <authorList>
            <person name="Guerrero-Cozar I."/>
            <person name="Gomez-Garrido J."/>
            <person name="Berbel C."/>
            <person name="Martinez-Blanch J.F."/>
            <person name="Alioto T."/>
            <person name="Claros M.G."/>
            <person name="Gagnaire P.A."/>
            <person name="Manchado M."/>
        </authorList>
    </citation>
    <scope>NUCLEOTIDE SEQUENCE [LARGE SCALE GENOMIC DNA]</scope>
    <source>
        <strain evidence="1">Sse05_10M</strain>
    </source>
</reference>
<accession>A0AAV6QWB5</accession>
<evidence type="ECO:0000313" key="2">
    <source>
        <dbReference type="Proteomes" id="UP000693946"/>
    </source>
</evidence>
<dbReference type="AlphaFoldDB" id="A0AAV6QWB5"/>
<comment type="caution">
    <text evidence="1">The sequence shown here is derived from an EMBL/GenBank/DDBJ whole genome shotgun (WGS) entry which is preliminary data.</text>
</comment>
<evidence type="ECO:0008006" key="3">
    <source>
        <dbReference type="Google" id="ProtNLM"/>
    </source>
</evidence>
<proteinExistence type="predicted"/>
<evidence type="ECO:0000313" key="1">
    <source>
        <dbReference type="EMBL" id="KAG7496629.1"/>
    </source>
</evidence>
<gene>
    <name evidence="1" type="ORF">JOB18_022311</name>
</gene>
<dbReference type="Proteomes" id="UP000693946">
    <property type="component" value="Linkage Group LG3"/>
</dbReference>
<name>A0AAV6QWB5_SOLSE</name>
<protein>
    <recommendedName>
        <fullName evidence="3">ZP domain-containing protein</fullName>
    </recommendedName>
</protein>
<sequence length="131" mass="14263">MTALVSIHSIPIGFDSSLSQVTSAGKAVDCAVISMRGQCDNPTNSTNYYLNQRLVPGAPLLTSFPLHLQLLSDRVSFSVRVSLCVKAHEDVRAKRGCITTRPKPHPEWEKQQHPMCLSPLPTFPAPAVLLG</sequence>